<dbReference type="Proteomes" id="UP000717328">
    <property type="component" value="Unassembled WGS sequence"/>
</dbReference>
<dbReference type="PROSITE" id="PS01031">
    <property type="entry name" value="SHSP"/>
    <property type="match status" value="1"/>
</dbReference>
<dbReference type="InterPro" id="IPR008978">
    <property type="entry name" value="HSP20-like_chaperone"/>
</dbReference>
<dbReference type="AlphaFoldDB" id="A0A9P7FTU1"/>
<organism evidence="4 5">
    <name type="scientific">Sphagnurus paluster</name>
    <dbReference type="NCBI Taxonomy" id="117069"/>
    <lineage>
        <taxon>Eukaryota</taxon>
        <taxon>Fungi</taxon>
        <taxon>Dikarya</taxon>
        <taxon>Basidiomycota</taxon>
        <taxon>Agaricomycotina</taxon>
        <taxon>Agaricomycetes</taxon>
        <taxon>Agaricomycetidae</taxon>
        <taxon>Agaricales</taxon>
        <taxon>Tricholomatineae</taxon>
        <taxon>Lyophyllaceae</taxon>
        <taxon>Sphagnurus</taxon>
    </lineage>
</organism>
<dbReference type="CDD" id="cd06464">
    <property type="entry name" value="ACD_sHsps-like"/>
    <property type="match status" value="1"/>
</dbReference>
<comment type="caution">
    <text evidence="4">The sequence shown here is derived from an EMBL/GenBank/DDBJ whole genome shotgun (WGS) entry which is preliminary data.</text>
</comment>
<reference evidence="4" key="2">
    <citation type="submission" date="2021-10" db="EMBL/GenBank/DDBJ databases">
        <title>Phylogenomics reveals ancestral predisposition of the termite-cultivated fungus Termitomyces towards a domesticated lifestyle.</title>
        <authorList>
            <person name="Auxier B."/>
            <person name="Grum-Grzhimaylo A."/>
            <person name="Cardenas M.E."/>
            <person name="Lodge J.D."/>
            <person name="Laessoe T."/>
            <person name="Pedersen O."/>
            <person name="Smith M.E."/>
            <person name="Kuyper T.W."/>
            <person name="Franco-Molano E.A."/>
            <person name="Baroni T.J."/>
            <person name="Aanen D.K."/>
        </authorList>
    </citation>
    <scope>NUCLEOTIDE SEQUENCE</scope>
    <source>
        <strain evidence="4">D49</strain>
    </source>
</reference>
<protein>
    <recommendedName>
        <fullName evidence="3">SHSP domain-containing protein</fullName>
    </recommendedName>
</protein>
<evidence type="ECO:0000256" key="1">
    <source>
        <dbReference type="PROSITE-ProRule" id="PRU00285"/>
    </source>
</evidence>
<keyword evidence="5" id="KW-1185">Reference proteome</keyword>
<evidence type="ECO:0000313" key="5">
    <source>
        <dbReference type="Proteomes" id="UP000717328"/>
    </source>
</evidence>
<reference evidence="4" key="1">
    <citation type="submission" date="2021-02" db="EMBL/GenBank/DDBJ databases">
        <authorList>
            <person name="Nieuwenhuis M."/>
            <person name="Van De Peppel L.J.J."/>
        </authorList>
    </citation>
    <scope>NUCLEOTIDE SEQUENCE</scope>
    <source>
        <strain evidence="4">D49</strain>
    </source>
</reference>
<evidence type="ECO:0000259" key="3">
    <source>
        <dbReference type="PROSITE" id="PS01031"/>
    </source>
</evidence>
<dbReference type="Gene3D" id="2.60.40.790">
    <property type="match status" value="1"/>
</dbReference>
<evidence type="ECO:0000256" key="2">
    <source>
        <dbReference type="SAM" id="MobiDB-lite"/>
    </source>
</evidence>
<evidence type="ECO:0000313" key="4">
    <source>
        <dbReference type="EMBL" id="KAG5634722.1"/>
    </source>
</evidence>
<feature type="compositionally biased region" description="Polar residues" evidence="2">
    <location>
        <begin position="1"/>
        <end position="11"/>
    </location>
</feature>
<dbReference type="EMBL" id="JABCKI010006296">
    <property type="protein sequence ID" value="KAG5634722.1"/>
    <property type="molecule type" value="Genomic_DNA"/>
</dbReference>
<dbReference type="OrthoDB" id="1431247at2759"/>
<accession>A0A9P7FTU1</accession>
<gene>
    <name evidence="4" type="ORF">H0H81_001003</name>
</gene>
<comment type="similarity">
    <text evidence="1">Belongs to the small heat shock protein (HSP20) family.</text>
</comment>
<dbReference type="InterPro" id="IPR002068">
    <property type="entry name" value="A-crystallin/Hsp20_dom"/>
</dbReference>
<feature type="region of interest" description="Disordered" evidence="2">
    <location>
        <begin position="1"/>
        <end position="30"/>
    </location>
</feature>
<dbReference type="SUPFAM" id="SSF49764">
    <property type="entry name" value="HSP20-like chaperones"/>
    <property type="match status" value="1"/>
</dbReference>
<proteinExistence type="inferred from homology"/>
<sequence length="122" mass="13428">MPSPASATSRLASFGSGIGSPVDTQLAPTARQETRRMYLLRTDSHYDPETKKLIAMLEVPGVRKTDIRVTLSTCPWNRVKQITVSGIARSVLPPSDASSEFTIRERKFGEFARTFAVPSDTN</sequence>
<name>A0A9P7FTU1_9AGAR</name>
<feature type="non-terminal residue" evidence="4">
    <location>
        <position position="122"/>
    </location>
</feature>
<feature type="domain" description="SHSP" evidence="3">
    <location>
        <begin position="35"/>
        <end position="122"/>
    </location>
</feature>